<reference evidence="4 5" key="1">
    <citation type="journal article" date="2010" name="Science">
        <title>Genomic analysis of organismal complexity in the multicellular green alga Volvox carteri.</title>
        <authorList>
            <person name="Prochnik S.E."/>
            <person name="Umen J."/>
            <person name="Nedelcu A.M."/>
            <person name="Hallmann A."/>
            <person name="Miller S.M."/>
            <person name="Nishii I."/>
            <person name="Ferris P."/>
            <person name="Kuo A."/>
            <person name="Mitros T."/>
            <person name="Fritz-Laylin L.K."/>
            <person name="Hellsten U."/>
            <person name="Chapman J."/>
            <person name="Simakov O."/>
            <person name="Rensing S.A."/>
            <person name="Terry A."/>
            <person name="Pangilinan J."/>
            <person name="Kapitonov V."/>
            <person name="Jurka J."/>
            <person name="Salamov A."/>
            <person name="Shapiro H."/>
            <person name="Schmutz J."/>
            <person name="Grimwood J."/>
            <person name="Lindquist E."/>
            <person name="Lucas S."/>
            <person name="Grigoriev I.V."/>
            <person name="Schmitt R."/>
            <person name="Kirk D."/>
            <person name="Rokhsar D.S."/>
        </authorList>
    </citation>
    <scope>NUCLEOTIDE SEQUENCE [LARGE SCALE GENOMIC DNA]</scope>
    <source>
        <strain evidence="5">f. Nagariensis / Eve</strain>
    </source>
</reference>
<dbReference type="AlphaFoldDB" id="D8TT65"/>
<dbReference type="STRING" id="3068.D8TT65"/>
<gene>
    <name evidence="4" type="ORF">VOLCADRAFT_89984</name>
</gene>
<dbReference type="RefSeq" id="XP_002949705.1">
    <property type="nucleotide sequence ID" value="XM_002949659.1"/>
</dbReference>
<dbReference type="InterPro" id="IPR027417">
    <property type="entry name" value="P-loop_NTPase"/>
</dbReference>
<evidence type="ECO:0000259" key="3">
    <source>
        <dbReference type="Pfam" id="PF13401"/>
    </source>
</evidence>
<protein>
    <recommendedName>
        <fullName evidence="3">ORC1/DEAH AAA+ ATPase domain-containing protein</fullName>
    </recommendedName>
</protein>
<feature type="region of interest" description="Disordered" evidence="2">
    <location>
        <begin position="381"/>
        <end position="412"/>
    </location>
</feature>
<dbReference type="SUPFAM" id="SSF52540">
    <property type="entry name" value="P-loop containing nucleoside triphosphate hydrolases"/>
    <property type="match status" value="1"/>
</dbReference>
<dbReference type="PANTHER" id="PTHR10760:SF2">
    <property type="entry name" value="LD13476P-RELATED"/>
    <property type="match status" value="1"/>
</dbReference>
<dbReference type="PANTHER" id="PTHR10760">
    <property type="entry name" value="TORSIN"/>
    <property type="match status" value="1"/>
</dbReference>
<dbReference type="KEGG" id="vcn:VOLCADRAFT_89984"/>
<dbReference type="GO" id="GO:0005737">
    <property type="term" value="C:cytoplasm"/>
    <property type="evidence" value="ECO:0007669"/>
    <property type="project" value="UniProtKB-ARBA"/>
</dbReference>
<dbReference type="InParanoid" id="D8TT65"/>
<dbReference type="Gene3D" id="3.40.50.300">
    <property type="entry name" value="P-loop containing nucleotide triphosphate hydrolases"/>
    <property type="match status" value="1"/>
</dbReference>
<evidence type="ECO:0000256" key="1">
    <source>
        <dbReference type="ARBA" id="ARBA00006235"/>
    </source>
</evidence>
<sequence length="412" mass="44906">MKLPGTNRFVPNACSNVATHLPALVVGQNNAIDHLVTVVCEHLRDNAQIDAERSSTMLPQGSPTAFGAGKAAGGNEYELRRRKPLFISVHGPPGTGKTFTHTLLAKALYNRDLATAKSCPGEGCAGAKVLYGITYTAEERSGQLAMVREAILDHLRSTPQALLVIEEYDKLDCASRSMLRQLVQHPEIVNLDLSHSIIMLESNLGFLQLANLLREANGDKSQIPPEAADRILRNVSLTAWRAANCEGIGDTVAFAATVDHYVAFYPLTRGEVEVLLERELSFNYARRAARLGGTLVWEPAAVRWLADRVDYDNNNFPLEGASQVSARLKHLMLKTKDAAGEVAVSSTEDGVSVAFAHKDEDRQQYLISKGVHELFAELIQQGADSRDTDDETQHDKQQGRATSEPTVGRGAA</sequence>
<organism evidence="5">
    <name type="scientific">Volvox carteri f. nagariensis</name>
    <dbReference type="NCBI Taxonomy" id="3068"/>
    <lineage>
        <taxon>Eukaryota</taxon>
        <taxon>Viridiplantae</taxon>
        <taxon>Chlorophyta</taxon>
        <taxon>core chlorophytes</taxon>
        <taxon>Chlorophyceae</taxon>
        <taxon>CS clade</taxon>
        <taxon>Chlamydomonadales</taxon>
        <taxon>Volvocaceae</taxon>
        <taxon>Volvox</taxon>
    </lineage>
</organism>
<evidence type="ECO:0000256" key="2">
    <source>
        <dbReference type="SAM" id="MobiDB-lite"/>
    </source>
</evidence>
<dbReference type="GeneID" id="9618876"/>
<dbReference type="EMBL" id="GL378336">
    <property type="protein sequence ID" value="EFJ49257.1"/>
    <property type="molecule type" value="Genomic_DNA"/>
</dbReference>
<feature type="compositionally biased region" description="Polar residues" evidence="2">
    <location>
        <begin position="54"/>
        <end position="63"/>
    </location>
</feature>
<proteinExistence type="inferred from homology"/>
<feature type="region of interest" description="Disordered" evidence="2">
    <location>
        <begin position="54"/>
        <end position="73"/>
    </location>
</feature>
<dbReference type="eggNOG" id="KOG2170">
    <property type="taxonomic scope" value="Eukaryota"/>
</dbReference>
<accession>D8TT65</accession>
<dbReference type="Pfam" id="PF13401">
    <property type="entry name" value="AAA_22"/>
    <property type="match status" value="1"/>
</dbReference>
<evidence type="ECO:0000313" key="4">
    <source>
        <dbReference type="EMBL" id="EFJ49257.1"/>
    </source>
</evidence>
<dbReference type="InterPro" id="IPR049945">
    <property type="entry name" value="AAA_22"/>
</dbReference>
<dbReference type="OrthoDB" id="19623at2759"/>
<dbReference type="GO" id="GO:0005524">
    <property type="term" value="F:ATP binding"/>
    <property type="evidence" value="ECO:0007669"/>
    <property type="project" value="InterPro"/>
</dbReference>
<keyword evidence="5" id="KW-1185">Reference proteome</keyword>
<dbReference type="GO" id="GO:0016887">
    <property type="term" value="F:ATP hydrolysis activity"/>
    <property type="evidence" value="ECO:0007669"/>
    <property type="project" value="InterPro"/>
</dbReference>
<name>D8TT65_VOLCA</name>
<dbReference type="Proteomes" id="UP000001058">
    <property type="component" value="Unassembled WGS sequence"/>
</dbReference>
<evidence type="ECO:0000313" key="5">
    <source>
        <dbReference type="Proteomes" id="UP000001058"/>
    </source>
</evidence>
<dbReference type="InterPro" id="IPR010448">
    <property type="entry name" value="Torsin"/>
</dbReference>
<feature type="domain" description="ORC1/DEAH AAA+ ATPase" evidence="3">
    <location>
        <begin position="83"/>
        <end position="185"/>
    </location>
</feature>
<comment type="similarity">
    <text evidence="1">Belongs to the ClpA/ClpB family. Torsin subfamily.</text>
</comment>